<evidence type="ECO:0000313" key="4">
    <source>
        <dbReference type="Proteomes" id="UP000220210"/>
    </source>
</evidence>
<protein>
    <submittedName>
        <fullName evidence="1">Uncharacterized protein</fullName>
    </submittedName>
</protein>
<reference evidence="1 3" key="1">
    <citation type="submission" date="2015-12" db="EMBL/GenBank/DDBJ databases">
        <title>Bacillus cereus Group isolate.</title>
        <authorList>
            <person name="Kovac J."/>
        </authorList>
    </citation>
    <scope>NUCLEOTIDE SEQUENCE [LARGE SCALE GENOMIC DNA]</scope>
    <source>
        <strain evidence="1 3">FSL K6-0073</strain>
    </source>
</reference>
<evidence type="ECO:0000313" key="2">
    <source>
        <dbReference type="EMBL" id="PFF45958.1"/>
    </source>
</evidence>
<evidence type="ECO:0000313" key="1">
    <source>
        <dbReference type="EMBL" id="KXY51267.1"/>
    </source>
</evidence>
<dbReference type="RefSeq" id="WP_061662604.1">
    <property type="nucleotide sequence ID" value="NZ_LOMO01000001.1"/>
</dbReference>
<proteinExistence type="predicted"/>
<dbReference type="Proteomes" id="UP000220210">
    <property type="component" value="Unassembled WGS sequence"/>
</dbReference>
<dbReference type="AlphaFoldDB" id="A0A9X0MK11"/>
<gene>
    <name evidence="1" type="ORF">AT268_32800</name>
    <name evidence="2" type="ORF">CN357_21100</name>
</gene>
<organism evidence="1 3">
    <name type="scientific">Bacillus cereus</name>
    <dbReference type="NCBI Taxonomy" id="1396"/>
    <lineage>
        <taxon>Bacteria</taxon>
        <taxon>Bacillati</taxon>
        <taxon>Bacillota</taxon>
        <taxon>Bacilli</taxon>
        <taxon>Bacillales</taxon>
        <taxon>Bacillaceae</taxon>
        <taxon>Bacillus</taxon>
        <taxon>Bacillus cereus group</taxon>
    </lineage>
</organism>
<sequence length="62" mass="7445">MDTSPDIGVKLKKKDRTFFISEEEVEQACWIHNHRYKIKDKLDRCNDYGKLKQIADILNYQD</sequence>
<comment type="caution">
    <text evidence="1">The sequence shown here is derived from an EMBL/GenBank/DDBJ whole genome shotgun (WGS) entry which is preliminary data.</text>
</comment>
<name>A0A9X0MK11_BACCE</name>
<dbReference type="EMBL" id="LOMO01000001">
    <property type="protein sequence ID" value="KXY51267.1"/>
    <property type="molecule type" value="Genomic_DNA"/>
</dbReference>
<evidence type="ECO:0000313" key="3">
    <source>
        <dbReference type="Proteomes" id="UP000075476"/>
    </source>
</evidence>
<reference evidence="2 4" key="2">
    <citation type="submission" date="2017-09" db="EMBL/GenBank/DDBJ databases">
        <title>Large-scale bioinformatics analysis of Bacillus genomes uncovers conserved roles of natural products in bacterial physiology.</title>
        <authorList>
            <consortium name="Agbiome Team Llc"/>
            <person name="Bleich R.M."/>
            <person name="Kirk G.J."/>
            <person name="Santa Maria K.C."/>
            <person name="Allen S.E."/>
            <person name="Farag S."/>
            <person name="Shank E.A."/>
            <person name="Bowers A."/>
        </authorList>
    </citation>
    <scope>NUCLEOTIDE SEQUENCE [LARGE SCALE GENOMIC DNA]</scope>
    <source>
        <strain evidence="2 4">AFS020204</strain>
    </source>
</reference>
<accession>A0A9X0MK11</accession>
<dbReference type="EMBL" id="NTSO01000015">
    <property type="protein sequence ID" value="PFF45958.1"/>
    <property type="molecule type" value="Genomic_DNA"/>
</dbReference>
<dbReference type="Proteomes" id="UP000075476">
    <property type="component" value="Unassembled WGS sequence"/>
</dbReference>